<protein>
    <submittedName>
        <fullName evidence="1">Uncharacterized protein</fullName>
    </submittedName>
</protein>
<name>A0A0L9UFS2_PHAAN</name>
<accession>A0A0L9UFS2</accession>
<reference evidence="2" key="1">
    <citation type="journal article" date="2015" name="Proc. Natl. Acad. Sci. U.S.A.">
        <title>Genome sequencing of adzuki bean (Vigna angularis) provides insight into high starch and low fat accumulation and domestication.</title>
        <authorList>
            <person name="Yang K."/>
            <person name="Tian Z."/>
            <person name="Chen C."/>
            <person name="Luo L."/>
            <person name="Zhao B."/>
            <person name="Wang Z."/>
            <person name="Yu L."/>
            <person name="Li Y."/>
            <person name="Sun Y."/>
            <person name="Li W."/>
            <person name="Chen Y."/>
            <person name="Li Y."/>
            <person name="Zhang Y."/>
            <person name="Ai D."/>
            <person name="Zhao J."/>
            <person name="Shang C."/>
            <person name="Ma Y."/>
            <person name="Wu B."/>
            <person name="Wang M."/>
            <person name="Gao L."/>
            <person name="Sun D."/>
            <person name="Zhang P."/>
            <person name="Guo F."/>
            <person name="Wang W."/>
            <person name="Li Y."/>
            <person name="Wang J."/>
            <person name="Varshney R.K."/>
            <person name="Wang J."/>
            <person name="Ling H.Q."/>
            <person name="Wan P."/>
        </authorList>
    </citation>
    <scope>NUCLEOTIDE SEQUENCE</scope>
    <source>
        <strain evidence="2">cv. Jingnong 6</strain>
    </source>
</reference>
<dbReference type="Proteomes" id="UP000053144">
    <property type="component" value="Chromosome 4"/>
</dbReference>
<organism evidence="1 2">
    <name type="scientific">Phaseolus angularis</name>
    <name type="common">Azuki bean</name>
    <name type="synonym">Vigna angularis</name>
    <dbReference type="NCBI Taxonomy" id="3914"/>
    <lineage>
        <taxon>Eukaryota</taxon>
        <taxon>Viridiplantae</taxon>
        <taxon>Streptophyta</taxon>
        <taxon>Embryophyta</taxon>
        <taxon>Tracheophyta</taxon>
        <taxon>Spermatophyta</taxon>
        <taxon>Magnoliopsida</taxon>
        <taxon>eudicotyledons</taxon>
        <taxon>Gunneridae</taxon>
        <taxon>Pentapetalae</taxon>
        <taxon>rosids</taxon>
        <taxon>fabids</taxon>
        <taxon>Fabales</taxon>
        <taxon>Fabaceae</taxon>
        <taxon>Papilionoideae</taxon>
        <taxon>50 kb inversion clade</taxon>
        <taxon>NPAAA clade</taxon>
        <taxon>indigoferoid/millettioid clade</taxon>
        <taxon>Phaseoleae</taxon>
        <taxon>Vigna</taxon>
    </lineage>
</organism>
<evidence type="ECO:0000313" key="1">
    <source>
        <dbReference type="EMBL" id="KOM41760.1"/>
    </source>
</evidence>
<proteinExistence type="predicted"/>
<evidence type="ECO:0000313" key="2">
    <source>
        <dbReference type="Proteomes" id="UP000053144"/>
    </source>
</evidence>
<gene>
    <name evidence="1" type="ORF">LR48_Vigan04g195800</name>
</gene>
<sequence length="62" mass="6913">MTWLTGGKTKGSLFFNAPLRGNGGYSLRGYATLRFFLCPRTFLMISTVVECFKDQGHATTVF</sequence>
<dbReference type="AlphaFoldDB" id="A0A0L9UFS2"/>
<dbReference type="Gramene" id="KOM41760">
    <property type="protein sequence ID" value="KOM41760"/>
    <property type="gene ID" value="LR48_Vigan04g195800"/>
</dbReference>
<dbReference type="EMBL" id="CM003374">
    <property type="protein sequence ID" value="KOM41760.1"/>
    <property type="molecule type" value="Genomic_DNA"/>
</dbReference>